<accession>A0A2A7SBR7</accession>
<reference evidence="3" key="1">
    <citation type="submission" date="2017-09" db="EMBL/GenBank/DDBJ databases">
        <title>FDA dAtabase for Regulatory Grade micrObial Sequences (FDA-ARGOS): Supporting development and validation of Infectious Disease Dx tests.</title>
        <authorList>
            <person name="Minogue T."/>
            <person name="Wolcott M."/>
            <person name="Wasieloski L."/>
            <person name="Aguilar W."/>
            <person name="Moore D."/>
            <person name="Tallon L."/>
            <person name="Sadzewicz L."/>
            <person name="Ott S."/>
            <person name="Zhao X."/>
            <person name="Nagaraj S."/>
            <person name="Vavikolanu K."/>
            <person name="Aluvathingal J."/>
            <person name="Nadendla S."/>
            <person name="Sichtig H."/>
        </authorList>
    </citation>
    <scope>NUCLEOTIDE SEQUENCE [LARGE SCALE GENOMIC DNA]</scope>
    <source>
        <strain evidence="3">FDAARGOS_390</strain>
    </source>
</reference>
<gene>
    <name evidence="2" type="ORF">CRM94_01695</name>
</gene>
<evidence type="ECO:0000256" key="1">
    <source>
        <dbReference type="SAM" id="Phobius"/>
    </source>
</evidence>
<organism evidence="2 3">
    <name type="scientific">Burkholderia gladioli</name>
    <name type="common">Pseudomonas marginata</name>
    <name type="synonym">Phytomonas marginata</name>
    <dbReference type="NCBI Taxonomy" id="28095"/>
    <lineage>
        <taxon>Bacteria</taxon>
        <taxon>Pseudomonadati</taxon>
        <taxon>Pseudomonadota</taxon>
        <taxon>Betaproteobacteria</taxon>
        <taxon>Burkholderiales</taxon>
        <taxon>Burkholderiaceae</taxon>
        <taxon>Burkholderia</taxon>
    </lineage>
</organism>
<dbReference type="AlphaFoldDB" id="A0A2A7SBR7"/>
<keyword evidence="1" id="KW-0812">Transmembrane</keyword>
<evidence type="ECO:0000313" key="2">
    <source>
        <dbReference type="EMBL" id="PEH40978.1"/>
    </source>
</evidence>
<name>A0A2A7SBR7_BURGA</name>
<dbReference type="Pfam" id="PF19744">
    <property type="entry name" value="DUF6232"/>
    <property type="match status" value="1"/>
</dbReference>
<keyword evidence="1" id="KW-1133">Transmembrane helix</keyword>
<feature type="transmembrane region" description="Helical" evidence="1">
    <location>
        <begin position="46"/>
        <end position="79"/>
    </location>
</feature>
<dbReference type="EMBL" id="PDDY01000001">
    <property type="protein sequence ID" value="PEH40978.1"/>
    <property type="molecule type" value="Genomic_DNA"/>
</dbReference>
<dbReference type="InterPro" id="IPR045629">
    <property type="entry name" value="DUF6232"/>
</dbReference>
<dbReference type="RefSeq" id="WP_098151396.1">
    <property type="nucleotide sequence ID" value="NZ_CADEQH010000024.1"/>
</dbReference>
<sequence length="133" mass="13901">MENAFNERGVSVTRNGLSCAGLVFPLREIRDLTVVTVNKNAVVPILISLIGVAAIAAGAVYAVSGGIVVGAMLAVVGYLTWITQDVTYRLMVDTAEGKREAVVSVEREFVEQVAQVVRDAKAAQPAATAAAAK</sequence>
<keyword evidence="1" id="KW-0472">Membrane</keyword>
<comment type="caution">
    <text evidence="2">The sequence shown here is derived from an EMBL/GenBank/DDBJ whole genome shotgun (WGS) entry which is preliminary data.</text>
</comment>
<protein>
    <submittedName>
        <fullName evidence="2">Uncharacterized protein</fullName>
    </submittedName>
</protein>
<proteinExistence type="predicted"/>
<dbReference type="Proteomes" id="UP000220629">
    <property type="component" value="Unassembled WGS sequence"/>
</dbReference>
<evidence type="ECO:0000313" key="3">
    <source>
        <dbReference type="Proteomes" id="UP000220629"/>
    </source>
</evidence>